<gene>
    <name evidence="1" type="ORF">F4820DRAFT_447886</name>
</gene>
<organism evidence="1 2">
    <name type="scientific">Hypoxylon rubiginosum</name>
    <dbReference type="NCBI Taxonomy" id="110542"/>
    <lineage>
        <taxon>Eukaryota</taxon>
        <taxon>Fungi</taxon>
        <taxon>Dikarya</taxon>
        <taxon>Ascomycota</taxon>
        <taxon>Pezizomycotina</taxon>
        <taxon>Sordariomycetes</taxon>
        <taxon>Xylariomycetidae</taxon>
        <taxon>Xylariales</taxon>
        <taxon>Hypoxylaceae</taxon>
        <taxon>Hypoxylon</taxon>
    </lineage>
</organism>
<evidence type="ECO:0000313" key="1">
    <source>
        <dbReference type="EMBL" id="KAI4865676.1"/>
    </source>
</evidence>
<dbReference type="EMBL" id="MU393469">
    <property type="protein sequence ID" value="KAI4865676.1"/>
    <property type="molecule type" value="Genomic_DNA"/>
</dbReference>
<evidence type="ECO:0000313" key="2">
    <source>
        <dbReference type="Proteomes" id="UP001497700"/>
    </source>
</evidence>
<sequence length="320" mass="35836">MIDTATARPRDFTGYGDRPPKFSWPGGKKVAINFAINYEEGTERNALLGDTARDSRTWVRSALPATERDLMQEGEYEYGTRVGIWRLLRIFKEFDVPFSVFLSSEALLANPELGERLRAENCDIASHGTRSISRVGLSEEMERADLRQSVDQTLEITGKRILGAFPRPPITENSRRVMAEEGLLYDSATSNDDRPYFADVSGRPMLILPYALDTNDARFWGGQSGPGFTGSTDFFDYLKAAFDVLYRESDESGTMMSIGLHARIMRPGRVASLIRFLGYVSKFAGAWVAKRSDIAAHFARLFAPENTWNLDTLATGLSER</sequence>
<name>A0ACB9Z2T6_9PEZI</name>
<protein>
    <submittedName>
        <fullName evidence="1">Chitin deacetylase</fullName>
    </submittedName>
</protein>
<proteinExistence type="predicted"/>
<reference evidence="1 2" key="1">
    <citation type="journal article" date="2022" name="New Phytol.">
        <title>Ecological generalism drives hyperdiversity of secondary metabolite gene clusters in xylarialean endophytes.</title>
        <authorList>
            <person name="Franco M.E.E."/>
            <person name="Wisecaver J.H."/>
            <person name="Arnold A.E."/>
            <person name="Ju Y.M."/>
            <person name="Slot J.C."/>
            <person name="Ahrendt S."/>
            <person name="Moore L.P."/>
            <person name="Eastman K.E."/>
            <person name="Scott K."/>
            <person name="Konkel Z."/>
            <person name="Mondo S.J."/>
            <person name="Kuo A."/>
            <person name="Hayes R.D."/>
            <person name="Haridas S."/>
            <person name="Andreopoulos B."/>
            <person name="Riley R."/>
            <person name="LaButti K."/>
            <person name="Pangilinan J."/>
            <person name="Lipzen A."/>
            <person name="Amirebrahimi M."/>
            <person name="Yan J."/>
            <person name="Adam C."/>
            <person name="Keymanesh K."/>
            <person name="Ng V."/>
            <person name="Louie K."/>
            <person name="Northen T."/>
            <person name="Drula E."/>
            <person name="Henrissat B."/>
            <person name="Hsieh H.M."/>
            <person name="Youens-Clark K."/>
            <person name="Lutzoni F."/>
            <person name="Miadlikowska J."/>
            <person name="Eastwood D.C."/>
            <person name="Hamelin R.C."/>
            <person name="Grigoriev I.V."/>
            <person name="U'Ren J.M."/>
        </authorList>
    </citation>
    <scope>NUCLEOTIDE SEQUENCE [LARGE SCALE GENOMIC DNA]</scope>
    <source>
        <strain evidence="1 2">CBS 119005</strain>
    </source>
</reference>
<dbReference type="Proteomes" id="UP001497700">
    <property type="component" value="Unassembled WGS sequence"/>
</dbReference>
<comment type="caution">
    <text evidence="1">The sequence shown here is derived from an EMBL/GenBank/DDBJ whole genome shotgun (WGS) entry which is preliminary data.</text>
</comment>
<accession>A0ACB9Z2T6</accession>
<keyword evidence="2" id="KW-1185">Reference proteome</keyword>